<dbReference type="AlphaFoldDB" id="E7C819"/>
<feature type="transmembrane region" description="Helical" evidence="6">
    <location>
        <begin position="44"/>
        <end position="65"/>
    </location>
</feature>
<dbReference type="PANTHER" id="PTHR32322">
    <property type="entry name" value="INNER MEMBRANE TRANSPORTER"/>
    <property type="match status" value="1"/>
</dbReference>
<dbReference type="PANTHER" id="PTHR32322:SF2">
    <property type="entry name" value="EAMA DOMAIN-CONTAINING PROTEIN"/>
    <property type="match status" value="1"/>
</dbReference>
<dbReference type="InterPro" id="IPR000620">
    <property type="entry name" value="EamA_dom"/>
</dbReference>
<feature type="domain" description="EamA" evidence="7">
    <location>
        <begin position="71"/>
        <end position="207"/>
    </location>
</feature>
<dbReference type="GO" id="GO:0016020">
    <property type="term" value="C:membrane"/>
    <property type="evidence" value="ECO:0007669"/>
    <property type="project" value="UniProtKB-SubCell"/>
</dbReference>
<evidence type="ECO:0000256" key="2">
    <source>
        <dbReference type="ARBA" id="ARBA00007362"/>
    </source>
</evidence>
<evidence type="ECO:0000256" key="5">
    <source>
        <dbReference type="ARBA" id="ARBA00023136"/>
    </source>
</evidence>
<evidence type="ECO:0000256" key="6">
    <source>
        <dbReference type="SAM" id="Phobius"/>
    </source>
</evidence>
<evidence type="ECO:0000256" key="3">
    <source>
        <dbReference type="ARBA" id="ARBA00022692"/>
    </source>
</evidence>
<protein>
    <submittedName>
        <fullName evidence="8">Permeases of the drug/metabolite transporter (DMT) superfamily</fullName>
    </submittedName>
</protein>
<comment type="similarity">
    <text evidence="2">Belongs to the EamA transporter family.</text>
</comment>
<evidence type="ECO:0000313" key="8">
    <source>
        <dbReference type="EMBL" id="ADI23594.1"/>
    </source>
</evidence>
<name>E7C819_9BACT</name>
<dbReference type="EMBL" id="GU568018">
    <property type="protein sequence ID" value="ADI23594.1"/>
    <property type="molecule type" value="Genomic_DNA"/>
</dbReference>
<feature type="transmembrane region" description="Helical" evidence="6">
    <location>
        <begin position="12"/>
        <end position="32"/>
    </location>
</feature>
<feature type="transmembrane region" description="Helical" evidence="6">
    <location>
        <begin position="132"/>
        <end position="153"/>
    </location>
</feature>
<reference evidence="8" key="1">
    <citation type="submission" date="2010-01" db="EMBL/GenBank/DDBJ databases">
        <title>Genome fragments of uncultured bacteria from the North Pacific subtropical Gyre.</title>
        <authorList>
            <person name="Pham V.D."/>
            <person name="Delong E.F."/>
        </authorList>
    </citation>
    <scope>NUCLEOTIDE SEQUENCE</scope>
</reference>
<keyword evidence="4 6" id="KW-1133">Transmembrane helix</keyword>
<dbReference type="InterPro" id="IPR050638">
    <property type="entry name" value="AA-Vitamin_Transporters"/>
</dbReference>
<dbReference type="InterPro" id="IPR037185">
    <property type="entry name" value="EmrE-like"/>
</dbReference>
<feature type="transmembrane region" description="Helical" evidence="6">
    <location>
        <begin position="191"/>
        <end position="210"/>
    </location>
</feature>
<accession>E7C819</accession>
<feature type="transmembrane region" description="Helical" evidence="6">
    <location>
        <begin position="71"/>
        <end position="90"/>
    </location>
</feature>
<evidence type="ECO:0000256" key="4">
    <source>
        <dbReference type="ARBA" id="ARBA00022989"/>
    </source>
</evidence>
<proteinExistence type="inferred from homology"/>
<evidence type="ECO:0000256" key="1">
    <source>
        <dbReference type="ARBA" id="ARBA00004141"/>
    </source>
</evidence>
<feature type="transmembrane region" description="Helical" evidence="6">
    <location>
        <begin position="97"/>
        <end position="120"/>
    </location>
</feature>
<feature type="transmembrane region" description="Helical" evidence="6">
    <location>
        <begin position="165"/>
        <end position="185"/>
    </location>
</feature>
<sequence>MIYLALNYTTAINVTLINAAQSALTILPAWLLTGDRVTLRQSMGILAALSGIIVMVSQGRLGILVALEFNVGDILALVAVLGWAIYATILHRLPTELGLGTTLFVIFFSGSLVLLPFYIIESASFRTVPFTGSTIGIIAILGTVVSLGSLAMWNSSLRAVGPNRASIFLNLVPVFGVSLAIIFLGERLYGHHFAGAGLVGLGIVLVVLGARQIAK</sequence>
<comment type="subcellular location">
    <subcellularLocation>
        <location evidence="1">Membrane</location>
        <topology evidence="1">Multi-pass membrane protein</topology>
    </subcellularLocation>
</comment>
<dbReference type="SUPFAM" id="SSF103481">
    <property type="entry name" value="Multidrug resistance efflux transporter EmrE"/>
    <property type="match status" value="2"/>
</dbReference>
<evidence type="ECO:0000259" key="7">
    <source>
        <dbReference type="Pfam" id="PF00892"/>
    </source>
</evidence>
<dbReference type="Pfam" id="PF00892">
    <property type="entry name" value="EamA"/>
    <property type="match status" value="1"/>
</dbReference>
<organism evidence="8">
    <name type="scientific">uncultured nuHF2 cluster bacterium HF0770_42C12</name>
    <dbReference type="NCBI Taxonomy" id="723593"/>
    <lineage>
        <taxon>Bacteria</taxon>
        <taxon>environmental samples</taxon>
    </lineage>
</organism>
<keyword evidence="5 6" id="KW-0472">Membrane</keyword>
<keyword evidence="3 6" id="KW-0812">Transmembrane</keyword>